<evidence type="ECO:0000313" key="2">
    <source>
        <dbReference type="Proteomes" id="UP000013047"/>
    </source>
</evidence>
<name>N6ZUY4_9RHOO</name>
<keyword evidence="2" id="KW-1185">Reference proteome</keyword>
<dbReference type="Proteomes" id="UP000013047">
    <property type="component" value="Unassembled WGS sequence"/>
</dbReference>
<organism evidence="1 2">
    <name type="scientific">Thauera phenylacetica B4P</name>
    <dbReference type="NCBI Taxonomy" id="1234382"/>
    <lineage>
        <taxon>Bacteria</taxon>
        <taxon>Pseudomonadati</taxon>
        <taxon>Pseudomonadota</taxon>
        <taxon>Betaproteobacteria</taxon>
        <taxon>Rhodocyclales</taxon>
        <taxon>Zoogloeaceae</taxon>
        <taxon>Thauera</taxon>
    </lineage>
</organism>
<protein>
    <submittedName>
        <fullName evidence="1">Uncharacterized protein</fullName>
    </submittedName>
</protein>
<accession>N6ZUY4</accession>
<dbReference type="AlphaFoldDB" id="N6ZUY4"/>
<reference evidence="1 2" key="1">
    <citation type="submission" date="2012-09" db="EMBL/GenBank/DDBJ databases">
        <title>Draft Genome Sequences of 6 Strains from Genus Thauera.</title>
        <authorList>
            <person name="Liu B."/>
            <person name="Shapleigh J.P."/>
            <person name="Frostegard A.H."/>
        </authorList>
    </citation>
    <scope>NUCLEOTIDE SEQUENCE [LARGE SCALE GENOMIC DNA]</scope>
    <source>
        <strain evidence="1 2">B4P</strain>
    </source>
</reference>
<comment type="caution">
    <text evidence="1">The sequence shown here is derived from an EMBL/GenBank/DDBJ whole genome shotgun (WGS) entry which is preliminary data.</text>
</comment>
<evidence type="ECO:0000313" key="1">
    <source>
        <dbReference type="EMBL" id="ENO98307.1"/>
    </source>
</evidence>
<sequence>MAATAPVLEGEEDFRAGAEIRQLERRDAFSIRANPSLHPQLGGLSFVDAHLILQFRCRSPMSGRVWRWHANLTALIPYRL</sequence>
<dbReference type="EMBL" id="AMXF01000016">
    <property type="protein sequence ID" value="ENO98307.1"/>
    <property type="molecule type" value="Genomic_DNA"/>
</dbReference>
<proteinExistence type="predicted"/>
<gene>
    <name evidence="1" type="ORF">C667_04565</name>
</gene>